<reference evidence="10" key="1">
    <citation type="submission" date="2016-04" db="UniProtKB">
        <authorList>
            <consortium name="WormBaseParasite"/>
        </authorList>
    </citation>
    <scope>IDENTIFICATION</scope>
</reference>
<evidence type="ECO:0000313" key="9">
    <source>
        <dbReference type="Proteomes" id="UP000274504"/>
    </source>
</evidence>
<evidence type="ECO:0000256" key="2">
    <source>
        <dbReference type="ARBA" id="ARBA00023125"/>
    </source>
</evidence>
<dbReference type="PANTHER" id="PTHR11850">
    <property type="entry name" value="HOMEOBOX PROTEIN TRANSCRIPTION FACTORS"/>
    <property type="match status" value="1"/>
</dbReference>
<evidence type="ECO:0000313" key="10">
    <source>
        <dbReference type="WBParaSite" id="HDID_0000367801-mRNA-1"/>
    </source>
</evidence>
<dbReference type="InterPro" id="IPR008422">
    <property type="entry name" value="KN_HD"/>
</dbReference>
<evidence type="ECO:0000256" key="4">
    <source>
        <dbReference type="ARBA" id="ARBA00023242"/>
    </source>
</evidence>
<gene>
    <name evidence="8" type="ORF">HDID_LOCUS3676</name>
</gene>
<feature type="compositionally biased region" description="Gly residues" evidence="6">
    <location>
        <begin position="101"/>
        <end position="111"/>
    </location>
</feature>
<comment type="subcellular location">
    <subcellularLocation>
        <location evidence="5">Nucleus</location>
    </subcellularLocation>
</comment>
<protein>
    <submittedName>
        <fullName evidence="10">Homeobox domain-containing protein</fullName>
    </submittedName>
</protein>
<keyword evidence="3 5" id="KW-0371">Homeobox</keyword>
<dbReference type="InterPro" id="IPR001356">
    <property type="entry name" value="HD"/>
</dbReference>
<dbReference type="SMART" id="SM00389">
    <property type="entry name" value="HOX"/>
    <property type="match status" value="1"/>
</dbReference>
<dbReference type="GO" id="GO:0005634">
    <property type="term" value="C:nucleus"/>
    <property type="evidence" value="ECO:0007669"/>
    <property type="project" value="UniProtKB-SubCell"/>
</dbReference>
<proteinExistence type="inferred from homology"/>
<evidence type="ECO:0000256" key="3">
    <source>
        <dbReference type="ARBA" id="ARBA00023155"/>
    </source>
</evidence>
<comment type="similarity">
    <text evidence="1">Belongs to the TALE/MEIS homeobox family.</text>
</comment>
<dbReference type="GO" id="GO:0003677">
    <property type="term" value="F:DNA binding"/>
    <property type="evidence" value="ECO:0007669"/>
    <property type="project" value="UniProtKB-UniRule"/>
</dbReference>
<feature type="region of interest" description="Disordered" evidence="6">
    <location>
        <begin position="488"/>
        <end position="512"/>
    </location>
</feature>
<feature type="compositionally biased region" description="Low complexity" evidence="6">
    <location>
        <begin position="112"/>
        <end position="125"/>
    </location>
</feature>
<keyword evidence="2 5" id="KW-0238">DNA-binding</keyword>
<feature type="compositionally biased region" description="Polar residues" evidence="6">
    <location>
        <begin position="68"/>
        <end position="90"/>
    </location>
</feature>
<evidence type="ECO:0000256" key="6">
    <source>
        <dbReference type="SAM" id="MobiDB-lite"/>
    </source>
</evidence>
<feature type="region of interest" description="Disordered" evidence="6">
    <location>
        <begin position="66"/>
        <end position="137"/>
    </location>
</feature>
<evidence type="ECO:0000256" key="5">
    <source>
        <dbReference type="PROSITE-ProRule" id="PRU00108"/>
    </source>
</evidence>
<dbReference type="OrthoDB" id="10056939at2759"/>
<dbReference type="InterPro" id="IPR032453">
    <property type="entry name" value="PKNOX/Meis_N"/>
</dbReference>
<dbReference type="InterPro" id="IPR009057">
    <property type="entry name" value="Homeodomain-like_sf"/>
</dbReference>
<reference evidence="8 9" key="2">
    <citation type="submission" date="2018-11" db="EMBL/GenBank/DDBJ databases">
        <authorList>
            <consortium name="Pathogen Informatics"/>
        </authorList>
    </citation>
    <scope>NUCLEOTIDE SEQUENCE [LARGE SCALE GENOMIC DNA]</scope>
</reference>
<dbReference type="Pfam" id="PF16493">
    <property type="entry name" value="Meis_PKNOX_N"/>
    <property type="match status" value="1"/>
</dbReference>
<name>A0A0R3SFP6_HYMDI</name>
<dbReference type="STRING" id="6216.A0A0R3SFP6"/>
<keyword evidence="4 5" id="KW-0539">Nucleus</keyword>
<dbReference type="PROSITE" id="PS50071">
    <property type="entry name" value="HOMEOBOX_2"/>
    <property type="match status" value="1"/>
</dbReference>
<evidence type="ECO:0000313" key="8">
    <source>
        <dbReference type="EMBL" id="VDL37186.1"/>
    </source>
</evidence>
<dbReference type="WBParaSite" id="HDID_0000367801-mRNA-1">
    <property type="protein sequence ID" value="HDID_0000367801-mRNA-1"/>
    <property type="gene ID" value="HDID_0000367801"/>
</dbReference>
<dbReference type="CDD" id="cd00086">
    <property type="entry name" value="homeodomain"/>
    <property type="match status" value="1"/>
</dbReference>
<dbReference type="Gene3D" id="1.10.10.60">
    <property type="entry name" value="Homeodomain-like"/>
    <property type="match status" value="1"/>
</dbReference>
<dbReference type="SUPFAM" id="SSF46689">
    <property type="entry name" value="Homeodomain-like"/>
    <property type="match status" value="1"/>
</dbReference>
<organism evidence="10">
    <name type="scientific">Hymenolepis diminuta</name>
    <name type="common">Rat tapeworm</name>
    <dbReference type="NCBI Taxonomy" id="6216"/>
    <lineage>
        <taxon>Eukaryota</taxon>
        <taxon>Metazoa</taxon>
        <taxon>Spiralia</taxon>
        <taxon>Lophotrochozoa</taxon>
        <taxon>Platyhelminthes</taxon>
        <taxon>Cestoda</taxon>
        <taxon>Eucestoda</taxon>
        <taxon>Cyclophyllidea</taxon>
        <taxon>Hymenolepididae</taxon>
        <taxon>Hymenolepis</taxon>
    </lineage>
</organism>
<evidence type="ECO:0000259" key="7">
    <source>
        <dbReference type="PROSITE" id="PS50071"/>
    </source>
</evidence>
<accession>A0A0R3SFP6</accession>
<evidence type="ECO:0000256" key="1">
    <source>
        <dbReference type="ARBA" id="ARBA00009661"/>
    </source>
</evidence>
<feature type="domain" description="Homeobox" evidence="7">
    <location>
        <begin position="359"/>
        <end position="422"/>
    </location>
</feature>
<feature type="compositionally biased region" description="Gly residues" evidence="6">
    <location>
        <begin position="489"/>
        <end position="506"/>
    </location>
</feature>
<dbReference type="FunFam" id="1.10.10.60:FF:000004">
    <property type="entry name" value="Meis2 homeobox isoform 2c"/>
    <property type="match status" value="1"/>
</dbReference>
<dbReference type="Pfam" id="PF05920">
    <property type="entry name" value="Homeobox_KN"/>
    <property type="match status" value="1"/>
</dbReference>
<dbReference type="EMBL" id="UYSG01001178">
    <property type="protein sequence ID" value="VDL37186.1"/>
    <property type="molecule type" value="Genomic_DNA"/>
</dbReference>
<dbReference type="GO" id="GO:0006355">
    <property type="term" value="P:regulation of DNA-templated transcription"/>
    <property type="evidence" value="ECO:0007669"/>
    <property type="project" value="InterPro"/>
</dbReference>
<feature type="compositionally biased region" description="Polar residues" evidence="6">
    <location>
        <begin position="197"/>
        <end position="206"/>
    </location>
</feature>
<dbReference type="InterPro" id="IPR050224">
    <property type="entry name" value="TALE_homeobox"/>
</dbReference>
<feature type="region of interest" description="Disordered" evidence="6">
    <location>
        <begin position="159"/>
        <end position="231"/>
    </location>
</feature>
<dbReference type="AlphaFoldDB" id="A0A0R3SFP6"/>
<feature type="DNA-binding region" description="Homeobox" evidence="5">
    <location>
        <begin position="361"/>
        <end position="423"/>
    </location>
</feature>
<dbReference type="Proteomes" id="UP000274504">
    <property type="component" value="Unassembled WGS sequence"/>
</dbReference>
<sequence>MSNANRPLLTSNQELNFLMIQAIHVLRFHLLEIEKVHELCDNFCTRYIACLKSKIPIDLVIEDRESGDSTGSAAGSPQPPLSSASFTSDLTPFDGSSTSVGVGGGNPGMGFGPSSSSCSGKVSTSLRQSTDVDPGDGLQMRVSLGLGVQHGFRGSEYVSSGPGGYSGETAFPEDDVYRSHHPHHHPMAAHSNSSSSQYATPSNLALPQSAYSSYSSHAHHGGTTDHPLPPRFYRDVDPWTASQQTSYFPCPTNPFASEVPRIVPPYESGNSGSSSSGHYGHYLSHGMVSQASRKTDMRGKNGSWPGIDMTGSSGTGVRRKLLFIIMIIFILDDGVANSIGSQEENNEETDCDNDNRVATKRQKKRGIFPKVATNIMRAWLFQHLSHPYPSEEQKKQLAQDTGLTILQVNNWFINARRRIVQPMIDQSNRAAPHMYPTDSANSCLGYMEGSHYAAYSRAAAAAAAGLASHSSPSEMYIAAAAAAAAAVGGNSGGNQRGRRGGSGDIGNSGASSGAFIDPSSTASGDFFNSGYYPTQNPYGSSSYASASSNAYRSQYHGVGGNLAASYYPGMYNQLEEALPYAHSIGFSSTEDVKKINTGSSANASTNTSTEQV</sequence>